<proteinExistence type="predicted"/>
<evidence type="ECO:0000313" key="1">
    <source>
        <dbReference type="EMBL" id="SVC08305.1"/>
    </source>
</evidence>
<dbReference type="EMBL" id="UINC01072568">
    <property type="protein sequence ID" value="SVC08305.1"/>
    <property type="molecule type" value="Genomic_DNA"/>
</dbReference>
<protein>
    <recommendedName>
        <fullName evidence="2">Cytochrome C Planctomycete-type domain-containing protein</fullName>
    </recommendedName>
</protein>
<reference evidence="1" key="1">
    <citation type="submission" date="2018-05" db="EMBL/GenBank/DDBJ databases">
        <authorList>
            <person name="Lanie J.A."/>
            <person name="Ng W.-L."/>
            <person name="Kazmierczak K.M."/>
            <person name="Andrzejewski T.M."/>
            <person name="Davidsen T.M."/>
            <person name="Wayne K.J."/>
            <person name="Tettelin H."/>
            <person name="Glass J.I."/>
            <person name="Rusch D."/>
            <person name="Podicherti R."/>
            <person name="Tsui H.-C.T."/>
            <person name="Winkler M.E."/>
        </authorList>
    </citation>
    <scope>NUCLEOTIDE SEQUENCE</scope>
</reference>
<dbReference type="AlphaFoldDB" id="A0A382J9Q6"/>
<accession>A0A382J9Q6</accession>
<evidence type="ECO:0008006" key="2">
    <source>
        <dbReference type="Google" id="ProtNLM"/>
    </source>
</evidence>
<dbReference type="PANTHER" id="PTHR35889">
    <property type="entry name" value="CYCLOINULO-OLIGOSACCHARIDE FRUCTANOTRANSFERASE-RELATED"/>
    <property type="match status" value="1"/>
</dbReference>
<gene>
    <name evidence="1" type="ORF">METZ01_LOCUS261159</name>
</gene>
<dbReference type="PANTHER" id="PTHR35889:SF3">
    <property type="entry name" value="F-BOX DOMAIN-CONTAINING PROTEIN"/>
    <property type="match status" value="1"/>
</dbReference>
<organism evidence="1">
    <name type="scientific">marine metagenome</name>
    <dbReference type="NCBI Taxonomy" id="408172"/>
    <lineage>
        <taxon>unclassified sequences</taxon>
        <taxon>metagenomes</taxon>
        <taxon>ecological metagenomes</taxon>
    </lineage>
</organism>
<sequence length="122" mass="13293">MSFLRLTLLVFLAATSARAASRPVSFQHEVLPVLTRQGCNAGTCHGSPSGKGGFVLSLFAFDTAADHAVLTRDLLGRRVDLFNPPLSLILRKPSTTLAHRGGLKLPKDSREYRILHDWIAEG</sequence>
<feature type="non-terminal residue" evidence="1">
    <location>
        <position position="122"/>
    </location>
</feature>
<name>A0A382J9Q6_9ZZZZ</name>